<evidence type="ECO:0000256" key="7">
    <source>
        <dbReference type="HAMAP-Rule" id="MF_00201"/>
    </source>
</evidence>
<comment type="caution">
    <text evidence="9">The sequence shown here is derived from an EMBL/GenBank/DDBJ whole genome shotgun (WGS) entry which is preliminary data.</text>
</comment>
<dbReference type="PANTHER" id="PTHR33991:SF1">
    <property type="entry name" value="DNA REPAIR PROTEIN RECO"/>
    <property type="match status" value="1"/>
</dbReference>
<dbReference type="Gene3D" id="6.20.220.20">
    <property type="entry name" value="Recombination protein O, zinc-binding domain"/>
    <property type="match status" value="1"/>
</dbReference>
<dbReference type="PANTHER" id="PTHR33991">
    <property type="entry name" value="DNA REPAIR PROTEIN RECO"/>
    <property type="match status" value="1"/>
</dbReference>
<evidence type="ECO:0000256" key="1">
    <source>
        <dbReference type="ARBA" id="ARBA00007452"/>
    </source>
</evidence>
<protein>
    <recommendedName>
        <fullName evidence="2 7">DNA repair protein RecO</fullName>
    </recommendedName>
    <alternativeName>
        <fullName evidence="6 7">Recombination protein O</fullName>
    </alternativeName>
</protein>
<evidence type="ECO:0000313" key="10">
    <source>
        <dbReference type="Proteomes" id="UP000051223"/>
    </source>
</evidence>
<dbReference type="Gene3D" id="2.40.50.140">
    <property type="entry name" value="Nucleic acid-binding proteins"/>
    <property type="match status" value="1"/>
</dbReference>
<dbReference type="STRING" id="1423754.FC39_GL000946"/>
<keyword evidence="10" id="KW-1185">Reference proteome</keyword>
<evidence type="ECO:0000256" key="5">
    <source>
        <dbReference type="ARBA" id="ARBA00023204"/>
    </source>
</evidence>
<reference evidence="9 10" key="1">
    <citation type="journal article" date="2015" name="Genome Announc.">
        <title>Expanding the biotechnology potential of lactobacilli through comparative genomics of 213 strains and associated genera.</title>
        <authorList>
            <person name="Sun Z."/>
            <person name="Harris H.M."/>
            <person name="McCann A."/>
            <person name="Guo C."/>
            <person name="Argimon S."/>
            <person name="Zhang W."/>
            <person name="Yang X."/>
            <person name="Jeffery I.B."/>
            <person name="Cooney J.C."/>
            <person name="Kagawa T.F."/>
            <person name="Liu W."/>
            <person name="Song Y."/>
            <person name="Salvetti E."/>
            <person name="Wrobel A."/>
            <person name="Rasinkangas P."/>
            <person name="Parkhill J."/>
            <person name="Rea M.C."/>
            <person name="O'Sullivan O."/>
            <person name="Ritari J."/>
            <person name="Douillard F.P."/>
            <person name="Paul Ross R."/>
            <person name="Yang R."/>
            <person name="Briner A.E."/>
            <person name="Felis G.E."/>
            <person name="de Vos W.M."/>
            <person name="Barrangou R."/>
            <person name="Klaenhammer T.R."/>
            <person name="Caufield P.W."/>
            <person name="Cui Y."/>
            <person name="Zhang H."/>
            <person name="O'Toole P.W."/>
        </authorList>
    </citation>
    <scope>NUCLEOTIDE SEQUENCE [LARGE SCALE GENOMIC DNA]</scope>
    <source>
        <strain evidence="9 10">DSM 5661</strain>
    </source>
</reference>
<dbReference type="EMBL" id="AZGI01000032">
    <property type="protein sequence ID" value="KRM39876.1"/>
    <property type="molecule type" value="Genomic_DNA"/>
</dbReference>
<keyword evidence="4 7" id="KW-0233">DNA recombination</keyword>
<dbReference type="AlphaFoldDB" id="A0A0R1YG08"/>
<accession>A0A0R1YG08</accession>
<dbReference type="Pfam" id="PF02565">
    <property type="entry name" value="RecO_C"/>
    <property type="match status" value="1"/>
</dbReference>
<dbReference type="NCBIfam" id="TIGR00613">
    <property type="entry name" value="reco"/>
    <property type="match status" value="1"/>
</dbReference>
<gene>
    <name evidence="7" type="primary">recO</name>
    <name evidence="9" type="ORF">FC39_GL000946</name>
</gene>
<dbReference type="PATRIC" id="fig|1423754.3.peg.974"/>
<evidence type="ECO:0000259" key="8">
    <source>
        <dbReference type="Pfam" id="PF11967"/>
    </source>
</evidence>
<evidence type="ECO:0000313" key="9">
    <source>
        <dbReference type="EMBL" id="KRM39876.1"/>
    </source>
</evidence>
<keyword evidence="3 7" id="KW-0227">DNA damage</keyword>
<dbReference type="Gene3D" id="1.20.1440.120">
    <property type="entry name" value="Recombination protein O, C-terminal domain"/>
    <property type="match status" value="1"/>
</dbReference>
<dbReference type="InterPro" id="IPR012340">
    <property type="entry name" value="NA-bd_OB-fold"/>
</dbReference>
<comment type="similarity">
    <text evidence="1 7">Belongs to the RecO family.</text>
</comment>
<dbReference type="Proteomes" id="UP000051223">
    <property type="component" value="Unassembled WGS sequence"/>
</dbReference>
<dbReference type="InterPro" id="IPR037278">
    <property type="entry name" value="ARFGAP/RecO"/>
</dbReference>
<evidence type="ECO:0000256" key="4">
    <source>
        <dbReference type="ARBA" id="ARBA00023172"/>
    </source>
</evidence>
<feature type="domain" description="DNA replication/recombination mediator RecO N-terminal" evidence="8">
    <location>
        <begin position="7"/>
        <end position="81"/>
    </location>
</feature>
<dbReference type="OrthoDB" id="9797083at2"/>
<dbReference type="HAMAP" id="MF_00201">
    <property type="entry name" value="RecO"/>
    <property type="match status" value="1"/>
</dbReference>
<dbReference type="InterPro" id="IPR042242">
    <property type="entry name" value="RecO_C"/>
</dbReference>
<dbReference type="Pfam" id="PF11967">
    <property type="entry name" value="RecO_N"/>
    <property type="match status" value="1"/>
</dbReference>
<dbReference type="InterPro" id="IPR003717">
    <property type="entry name" value="RecO"/>
</dbReference>
<sequence>MTRELKEVQGIIFKRQKYKEADLLAKIMTKENGIITLVVKGALRPKSKLGAATLNFSYGDYVIYTSGHGLSNLRTYKEVRQFDGLYNDLTKNAYASFILDLIDHAFVEYQPLGRYYDLADFALKKINDGVDAEMITQIVQMQLLSAYGVEPQLRQCVICGRQKGIFDYSIKLGGVICSDHFRTENSRLHLKPKETAILRTIGLLPIQRLGNISINEETKKATRKAIDRIYRQTIDLNLKTKKFLDELKFF</sequence>
<dbReference type="InterPro" id="IPR022572">
    <property type="entry name" value="DNA_rep/recomb_RecO_N"/>
</dbReference>
<evidence type="ECO:0000256" key="2">
    <source>
        <dbReference type="ARBA" id="ARBA00021310"/>
    </source>
</evidence>
<dbReference type="eggNOG" id="COG1381">
    <property type="taxonomic scope" value="Bacteria"/>
</dbReference>
<evidence type="ECO:0000256" key="6">
    <source>
        <dbReference type="ARBA" id="ARBA00033409"/>
    </source>
</evidence>
<dbReference type="SUPFAM" id="SSF50249">
    <property type="entry name" value="Nucleic acid-binding proteins"/>
    <property type="match status" value="1"/>
</dbReference>
<proteinExistence type="inferred from homology"/>
<comment type="function">
    <text evidence="7">Involved in DNA repair and RecF pathway recombination.</text>
</comment>
<keyword evidence="5 7" id="KW-0234">DNA repair</keyword>
<dbReference type="GO" id="GO:0006310">
    <property type="term" value="P:DNA recombination"/>
    <property type="evidence" value="ECO:0007669"/>
    <property type="project" value="UniProtKB-UniRule"/>
</dbReference>
<dbReference type="GO" id="GO:0043590">
    <property type="term" value="C:bacterial nucleoid"/>
    <property type="evidence" value="ECO:0007669"/>
    <property type="project" value="TreeGrafter"/>
</dbReference>
<organism evidence="9 10">
    <name type="scientific">Lactobacillus hamsteri DSM 5661 = JCM 6256</name>
    <dbReference type="NCBI Taxonomy" id="1423754"/>
    <lineage>
        <taxon>Bacteria</taxon>
        <taxon>Bacillati</taxon>
        <taxon>Bacillota</taxon>
        <taxon>Bacilli</taxon>
        <taxon>Lactobacillales</taxon>
        <taxon>Lactobacillaceae</taxon>
        <taxon>Lactobacillus</taxon>
    </lineage>
</organism>
<dbReference type="GO" id="GO:0006302">
    <property type="term" value="P:double-strand break repair"/>
    <property type="evidence" value="ECO:0007669"/>
    <property type="project" value="TreeGrafter"/>
</dbReference>
<evidence type="ECO:0000256" key="3">
    <source>
        <dbReference type="ARBA" id="ARBA00022763"/>
    </source>
</evidence>
<dbReference type="RefSeq" id="WP_025081247.1">
    <property type="nucleotide sequence ID" value="NZ_AZGI01000032.1"/>
</dbReference>
<dbReference type="SUPFAM" id="SSF57863">
    <property type="entry name" value="ArfGap/RecO-like zinc finger"/>
    <property type="match status" value="1"/>
</dbReference>
<name>A0A0R1YG08_9LACO</name>